<accession>C6E6K9</accession>
<evidence type="ECO:0000256" key="1">
    <source>
        <dbReference type="SAM" id="Phobius"/>
    </source>
</evidence>
<dbReference type="eggNOG" id="COG3762">
    <property type="taxonomic scope" value="Bacteria"/>
</dbReference>
<dbReference type="HOGENOM" id="CLU_086382_0_1_7"/>
<proteinExistence type="predicted"/>
<keyword evidence="1" id="KW-0472">Membrane</keyword>
<dbReference type="KEGG" id="gem:GM21_1796"/>
<feature type="transmembrane region" description="Helical" evidence="1">
    <location>
        <begin position="52"/>
        <end position="69"/>
    </location>
</feature>
<dbReference type="Pfam" id="PF04536">
    <property type="entry name" value="TPM_phosphatase"/>
    <property type="match status" value="1"/>
</dbReference>
<evidence type="ECO:0000259" key="2">
    <source>
        <dbReference type="Pfam" id="PF04536"/>
    </source>
</evidence>
<dbReference type="STRING" id="443144.GM21_1796"/>
<reference evidence="3" key="1">
    <citation type="submission" date="2009-07" db="EMBL/GenBank/DDBJ databases">
        <title>Complete sequence of Geobacter sp. M21.</title>
        <authorList>
            <consortium name="US DOE Joint Genome Institute"/>
            <person name="Lucas S."/>
            <person name="Copeland A."/>
            <person name="Lapidus A."/>
            <person name="Glavina del Rio T."/>
            <person name="Dalin E."/>
            <person name="Tice H."/>
            <person name="Bruce D."/>
            <person name="Goodwin L."/>
            <person name="Pitluck S."/>
            <person name="Saunders E."/>
            <person name="Brettin T."/>
            <person name="Detter J.C."/>
            <person name="Han C."/>
            <person name="Larimer F."/>
            <person name="Land M."/>
            <person name="Hauser L."/>
            <person name="Kyrpides N."/>
            <person name="Ovchinnikova G."/>
            <person name="Lovley D."/>
        </authorList>
    </citation>
    <scope>NUCLEOTIDE SEQUENCE [LARGE SCALE GENOMIC DNA]</scope>
    <source>
        <strain evidence="3">M21</strain>
    </source>
</reference>
<organism evidence="3">
    <name type="scientific">Geobacter sp. (strain M21)</name>
    <dbReference type="NCBI Taxonomy" id="443144"/>
    <lineage>
        <taxon>Bacteria</taxon>
        <taxon>Pseudomonadati</taxon>
        <taxon>Thermodesulfobacteriota</taxon>
        <taxon>Desulfuromonadia</taxon>
        <taxon>Geobacterales</taxon>
        <taxon>Geobacteraceae</taxon>
        <taxon>Geobacter</taxon>
    </lineage>
</organism>
<dbReference type="InterPro" id="IPR007621">
    <property type="entry name" value="TPM_dom"/>
</dbReference>
<keyword evidence="1" id="KW-0812">Transmembrane</keyword>
<sequence>MDLSQAQQAEEFFSPEEKERIREAVAQAEKRSSGEIATMVVWASDRYREAEALGALLLAGLVAVAAAVAIRHVTIWSYIPLVCLLFYPALLLFRRFPRLKLSFAAAGRVADAVSERALVAFYQQGLYRTKDETGILIFISLLEHKVWILGDRGINQKIPQGQWNNLVDELAQGLRQGRAADSLCQVIAGCGDELARHFPRRSDDRNELPDEIIAS</sequence>
<dbReference type="AlphaFoldDB" id="C6E6K9"/>
<dbReference type="PANTHER" id="PTHR30373:SF8">
    <property type="entry name" value="BLL7265 PROTEIN"/>
    <property type="match status" value="1"/>
</dbReference>
<evidence type="ECO:0000313" key="3">
    <source>
        <dbReference type="EMBL" id="ACT17850.1"/>
    </source>
</evidence>
<gene>
    <name evidence="3" type="ordered locus">GM21_1796</name>
</gene>
<keyword evidence="1" id="KW-1133">Transmembrane helix</keyword>
<name>C6E6K9_GEOSM</name>
<feature type="domain" description="TPM" evidence="2">
    <location>
        <begin position="115"/>
        <end position="187"/>
    </location>
</feature>
<dbReference type="OrthoDB" id="5825388at2"/>
<feature type="transmembrane region" description="Helical" evidence="1">
    <location>
        <begin position="75"/>
        <end position="93"/>
    </location>
</feature>
<dbReference type="EMBL" id="CP001661">
    <property type="protein sequence ID" value="ACT17850.1"/>
    <property type="molecule type" value="Genomic_DNA"/>
</dbReference>
<protein>
    <recommendedName>
        <fullName evidence="2">TPM domain-containing protein</fullName>
    </recommendedName>
</protein>
<dbReference type="Gene3D" id="3.10.310.50">
    <property type="match status" value="1"/>
</dbReference>
<dbReference type="PANTHER" id="PTHR30373">
    <property type="entry name" value="UPF0603 PROTEIN YGCG"/>
    <property type="match status" value="1"/>
</dbReference>